<dbReference type="InterPro" id="IPR000700">
    <property type="entry name" value="PAS-assoc_C"/>
</dbReference>
<feature type="domain" description="Histidine kinase" evidence="8">
    <location>
        <begin position="275"/>
        <end position="467"/>
    </location>
</feature>
<dbReference type="InterPro" id="IPR011495">
    <property type="entry name" value="Sig_transdc_His_kin_sub2_dim/P"/>
</dbReference>
<evidence type="ECO:0000256" key="6">
    <source>
        <dbReference type="ARBA" id="ARBA00022777"/>
    </source>
</evidence>
<dbReference type="InterPro" id="IPR003594">
    <property type="entry name" value="HATPase_dom"/>
</dbReference>
<name>A0A921NRP5_9RHOB</name>
<dbReference type="InterPro" id="IPR035965">
    <property type="entry name" value="PAS-like_dom_sf"/>
</dbReference>
<keyword evidence="5" id="KW-0547">Nucleotide-binding</keyword>
<evidence type="ECO:0000256" key="4">
    <source>
        <dbReference type="ARBA" id="ARBA00022679"/>
    </source>
</evidence>
<evidence type="ECO:0000256" key="2">
    <source>
        <dbReference type="ARBA" id="ARBA00012438"/>
    </source>
</evidence>
<keyword evidence="10" id="KW-0489">Methyltransferase</keyword>
<keyword evidence="11" id="KW-1185">Reference proteome</keyword>
<dbReference type="GO" id="GO:0032259">
    <property type="term" value="P:methylation"/>
    <property type="evidence" value="ECO:0007669"/>
    <property type="project" value="UniProtKB-KW"/>
</dbReference>
<evidence type="ECO:0000259" key="9">
    <source>
        <dbReference type="PROSITE" id="PS50113"/>
    </source>
</evidence>
<dbReference type="EC" id="2.7.13.3" evidence="2"/>
<accession>A0A921NRP5</accession>
<evidence type="ECO:0000313" key="11">
    <source>
        <dbReference type="Proteomes" id="UP000698242"/>
    </source>
</evidence>
<dbReference type="PROSITE" id="PS50109">
    <property type="entry name" value="HIS_KIN"/>
    <property type="match status" value="1"/>
</dbReference>
<dbReference type="EMBL" id="APKE01000031">
    <property type="protein sequence ID" value="KAF0675109.1"/>
    <property type="molecule type" value="Genomic_DNA"/>
</dbReference>
<dbReference type="AlphaFoldDB" id="A0A921NRP5"/>
<evidence type="ECO:0000256" key="7">
    <source>
        <dbReference type="ARBA" id="ARBA00022840"/>
    </source>
</evidence>
<evidence type="ECO:0000256" key="1">
    <source>
        <dbReference type="ARBA" id="ARBA00000085"/>
    </source>
</evidence>
<dbReference type="InterPro" id="IPR005467">
    <property type="entry name" value="His_kinase_dom"/>
</dbReference>
<dbReference type="PROSITE" id="PS50113">
    <property type="entry name" value="PAC"/>
    <property type="match status" value="1"/>
</dbReference>
<comment type="catalytic activity">
    <reaction evidence="1">
        <text>ATP + protein L-histidine = ADP + protein N-phospho-L-histidine.</text>
        <dbReference type="EC" id="2.7.13.3"/>
    </reaction>
</comment>
<keyword evidence="3" id="KW-0597">Phosphoprotein</keyword>
<dbReference type="Pfam" id="PF07568">
    <property type="entry name" value="HisKA_2"/>
    <property type="match status" value="1"/>
</dbReference>
<evidence type="ECO:0000259" key="8">
    <source>
        <dbReference type="PROSITE" id="PS50109"/>
    </source>
</evidence>
<evidence type="ECO:0000313" key="10">
    <source>
        <dbReference type="EMBL" id="KAF0675109.1"/>
    </source>
</evidence>
<evidence type="ECO:0000256" key="5">
    <source>
        <dbReference type="ARBA" id="ARBA00022741"/>
    </source>
</evidence>
<dbReference type="PANTHER" id="PTHR41523">
    <property type="entry name" value="TWO-COMPONENT SYSTEM SENSOR PROTEIN"/>
    <property type="match status" value="1"/>
</dbReference>
<feature type="domain" description="PAC" evidence="9">
    <location>
        <begin position="213"/>
        <end position="264"/>
    </location>
</feature>
<dbReference type="SUPFAM" id="SSF55785">
    <property type="entry name" value="PYP-like sensor domain (PAS domain)"/>
    <property type="match status" value="1"/>
</dbReference>
<proteinExistence type="predicted"/>
<comment type="caution">
    <text evidence="10">The sequence shown here is derived from an EMBL/GenBank/DDBJ whole genome shotgun (WGS) entry which is preliminary data.</text>
</comment>
<dbReference type="InterPro" id="IPR036890">
    <property type="entry name" value="HATPase_C_sf"/>
</dbReference>
<dbReference type="Pfam" id="PF02518">
    <property type="entry name" value="HATPase_c"/>
    <property type="match status" value="1"/>
</dbReference>
<dbReference type="RefSeq" id="WP_159966100.1">
    <property type="nucleotide sequence ID" value="NZ_APKE01000031.1"/>
</dbReference>
<keyword evidence="4 10" id="KW-0808">Transferase</keyword>
<dbReference type="GO" id="GO:0008168">
    <property type="term" value="F:methyltransferase activity"/>
    <property type="evidence" value="ECO:0007669"/>
    <property type="project" value="UniProtKB-KW"/>
</dbReference>
<gene>
    <name evidence="10" type="ORF">PMES_02570</name>
</gene>
<evidence type="ECO:0000256" key="3">
    <source>
        <dbReference type="ARBA" id="ARBA00022553"/>
    </source>
</evidence>
<keyword evidence="7" id="KW-0067">ATP-binding</keyword>
<organism evidence="10 11">
    <name type="scientific">Profundibacterium mesophilum KAUST100406-0324</name>
    <dbReference type="NCBI Taxonomy" id="1037889"/>
    <lineage>
        <taxon>Bacteria</taxon>
        <taxon>Pseudomonadati</taxon>
        <taxon>Pseudomonadota</taxon>
        <taxon>Alphaproteobacteria</taxon>
        <taxon>Rhodobacterales</taxon>
        <taxon>Roseobacteraceae</taxon>
        <taxon>Profundibacterium</taxon>
    </lineage>
</organism>
<protein>
    <recommendedName>
        <fullName evidence="2">histidine kinase</fullName>
        <ecNumber evidence="2">2.7.13.3</ecNumber>
    </recommendedName>
</protein>
<sequence>MTEPVHPDDNAVLHALPFPALMMTTELRIIDVNLPFRQTVMREHDTLEGVGLFDAFPARTRDVSIEGEVRASVARALRAGAVDRLPPGRHDITLPDGSFTTRYWRLSHSCVARQGAAPVILQIVEDVTEQHVGEALQAARERVASKGANVAFWDVDLTDGTLLRSPAVDAMHGFAEGEAGVDIASFLERIHPDDRQCCESVITGGAQAHFGEIDLQYRVILPEGAQRWLLMQGEVIQGPNGRAHVIGMVIDVTKAHRNEEELRTALAAYRTLLNEVNHRVKNSLQMVASILNLESNRAGGPARAQLAAASARVGAIATIHAGLYLDDDVTRVEIERQITNLCRHLSQMADCARRGIEISVKVIPIRLAPDRAISLALVINELVSNALQHGFEAPGGGRVEVILNRSDDGSGFTLTVQDDGAGSAGTHGPAGLGGRLVRMAAEQFGGTISIPHRERGWATMIQFPAEP</sequence>
<reference evidence="10" key="1">
    <citation type="submission" date="2013-03" db="EMBL/GenBank/DDBJ databases">
        <title>Genome Sequence of the Profundibacterium mesophilum strain KAUST100406-0324T from Red Sea, a novel genus in the family Rhodobacteraceae.</title>
        <authorList>
            <person name="Essack M."/>
            <person name="Alam I."/>
            <person name="Lafi F."/>
            <person name="Alawi W."/>
            <person name="Kamanu F."/>
            <person name="Al-Suwailem A."/>
            <person name="Lee O.O."/>
            <person name="Xu Y."/>
            <person name="Bajic V."/>
            <person name="Qian P.-Y."/>
            <person name="Archer J."/>
        </authorList>
    </citation>
    <scope>NUCLEOTIDE SEQUENCE</scope>
    <source>
        <strain evidence="10">KAUST100406-0324</strain>
    </source>
</reference>
<dbReference type="InterPro" id="IPR013656">
    <property type="entry name" value="PAS_4"/>
</dbReference>
<dbReference type="OrthoDB" id="9760752at2"/>
<dbReference type="SUPFAM" id="SSF55874">
    <property type="entry name" value="ATPase domain of HSP90 chaperone/DNA topoisomerase II/histidine kinase"/>
    <property type="match status" value="1"/>
</dbReference>
<dbReference type="Proteomes" id="UP000698242">
    <property type="component" value="Unassembled WGS sequence"/>
</dbReference>
<dbReference type="GO" id="GO:0005524">
    <property type="term" value="F:ATP binding"/>
    <property type="evidence" value="ECO:0007669"/>
    <property type="project" value="UniProtKB-KW"/>
</dbReference>
<dbReference type="SMART" id="SM00387">
    <property type="entry name" value="HATPase_c"/>
    <property type="match status" value="1"/>
</dbReference>
<keyword evidence="6" id="KW-0418">Kinase</keyword>
<dbReference type="Pfam" id="PF08447">
    <property type="entry name" value="PAS_3"/>
    <property type="match status" value="1"/>
</dbReference>
<dbReference type="Gene3D" id="3.30.565.10">
    <property type="entry name" value="Histidine kinase-like ATPase, C-terminal domain"/>
    <property type="match status" value="1"/>
</dbReference>
<dbReference type="Pfam" id="PF08448">
    <property type="entry name" value="PAS_4"/>
    <property type="match status" value="1"/>
</dbReference>
<dbReference type="PANTHER" id="PTHR41523:SF8">
    <property type="entry name" value="ETHYLENE RESPONSE SENSOR PROTEIN"/>
    <property type="match status" value="1"/>
</dbReference>
<dbReference type="InterPro" id="IPR013655">
    <property type="entry name" value="PAS_fold_3"/>
</dbReference>
<dbReference type="Gene3D" id="3.30.450.20">
    <property type="entry name" value="PAS domain"/>
    <property type="match status" value="3"/>
</dbReference>
<dbReference type="GO" id="GO:0004673">
    <property type="term" value="F:protein histidine kinase activity"/>
    <property type="evidence" value="ECO:0007669"/>
    <property type="project" value="UniProtKB-EC"/>
</dbReference>